<gene>
    <name evidence="2" type="ORF">ACFQ4C_19410</name>
</gene>
<dbReference type="RefSeq" id="WP_265991213.1">
    <property type="nucleotide sequence ID" value="NZ_CP110973.1"/>
</dbReference>
<feature type="transmembrane region" description="Helical" evidence="1">
    <location>
        <begin position="35"/>
        <end position="53"/>
    </location>
</feature>
<protein>
    <recommendedName>
        <fullName evidence="4">DUF4175 domain-containing protein</fullName>
    </recommendedName>
</protein>
<evidence type="ECO:0000313" key="2">
    <source>
        <dbReference type="EMBL" id="MFD1143305.1"/>
    </source>
</evidence>
<keyword evidence="3" id="KW-1185">Reference proteome</keyword>
<feature type="transmembrane region" description="Helical" evidence="1">
    <location>
        <begin position="7"/>
        <end position="29"/>
    </location>
</feature>
<dbReference type="EMBL" id="JBHTLP010000011">
    <property type="protein sequence ID" value="MFD1143305.1"/>
    <property type="molecule type" value="Genomic_DNA"/>
</dbReference>
<accession>A0ABW3QHL5</accession>
<evidence type="ECO:0000313" key="3">
    <source>
        <dbReference type="Proteomes" id="UP001597116"/>
    </source>
</evidence>
<keyword evidence="1" id="KW-0472">Membrane</keyword>
<keyword evidence="1" id="KW-1133">Transmembrane helix</keyword>
<comment type="caution">
    <text evidence="2">The sequence shown here is derived from an EMBL/GenBank/DDBJ whole genome shotgun (WGS) entry which is preliminary data.</text>
</comment>
<sequence>MNRSFWRVWTVPIILAILSLVGLIAALVGDGLLDFVSWLTLGIPLVVIGWFVYRPRPAKRRS</sequence>
<keyword evidence="1" id="KW-0812">Transmembrane</keyword>
<organism evidence="2 3">
    <name type="scientific">Larkinella insperata</name>
    <dbReference type="NCBI Taxonomy" id="332158"/>
    <lineage>
        <taxon>Bacteria</taxon>
        <taxon>Pseudomonadati</taxon>
        <taxon>Bacteroidota</taxon>
        <taxon>Cytophagia</taxon>
        <taxon>Cytophagales</taxon>
        <taxon>Spirosomataceae</taxon>
        <taxon>Larkinella</taxon>
    </lineage>
</organism>
<evidence type="ECO:0008006" key="4">
    <source>
        <dbReference type="Google" id="ProtNLM"/>
    </source>
</evidence>
<evidence type="ECO:0000256" key="1">
    <source>
        <dbReference type="SAM" id="Phobius"/>
    </source>
</evidence>
<name>A0ABW3QHL5_9BACT</name>
<dbReference type="Proteomes" id="UP001597116">
    <property type="component" value="Unassembled WGS sequence"/>
</dbReference>
<proteinExistence type="predicted"/>
<reference evidence="3" key="1">
    <citation type="journal article" date="2019" name="Int. J. Syst. Evol. Microbiol.">
        <title>The Global Catalogue of Microorganisms (GCM) 10K type strain sequencing project: providing services to taxonomists for standard genome sequencing and annotation.</title>
        <authorList>
            <consortium name="The Broad Institute Genomics Platform"/>
            <consortium name="The Broad Institute Genome Sequencing Center for Infectious Disease"/>
            <person name="Wu L."/>
            <person name="Ma J."/>
        </authorList>
    </citation>
    <scope>NUCLEOTIDE SEQUENCE [LARGE SCALE GENOMIC DNA]</scope>
    <source>
        <strain evidence="3">CCUG 55608</strain>
    </source>
</reference>